<dbReference type="InterPro" id="IPR014710">
    <property type="entry name" value="RmlC-like_jellyroll"/>
</dbReference>
<evidence type="ECO:0000256" key="1">
    <source>
        <dbReference type="ARBA" id="ARBA00022630"/>
    </source>
</evidence>
<dbReference type="Pfam" id="PF00027">
    <property type="entry name" value="cNMP_binding"/>
    <property type="match status" value="1"/>
</dbReference>
<keyword evidence="2" id="KW-0560">Oxidoreductase</keyword>
<evidence type="ECO:0000256" key="3">
    <source>
        <dbReference type="ARBA" id="ARBA00048132"/>
    </source>
</evidence>
<dbReference type="PRINTS" id="PR00368">
    <property type="entry name" value="FADPNR"/>
</dbReference>
<dbReference type="Gene3D" id="3.50.50.60">
    <property type="entry name" value="FAD/NAD(P)-binding domain"/>
    <property type="match status" value="2"/>
</dbReference>
<dbReference type="InterPro" id="IPR023753">
    <property type="entry name" value="FAD/NAD-binding_dom"/>
</dbReference>
<protein>
    <submittedName>
        <fullName evidence="6">FAD-dependent oxidoreductase</fullName>
    </submittedName>
</protein>
<evidence type="ECO:0000313" key="7">
    <source>
        <dbReference type="Proteomes" id="UP000754710"/>
    </source>
</evidence>
<evidence type="ECO:0000256" key="2">
    <source>
        <dbReference type="ARBA" id="ARBA00023002"/>
    </source>
</evidence>
<feature type="region of interest" description="Disordered" evidence="4">
    <location>
        <begin position="1"/>
        <end position="24"/>
    </location>
</feature>
<gene>
    <name evidence="6" type="ORF">K1X13_03425</name>
</gene>
<sequence>MSTSNSSELELADLPETPDTTGAYPRLTDEQIMQLSQYGERKALTKGTTLFCAGDRDCGLFIVLDGRVRVVQEDGPEGESRVLAVHGRGRFVGDLSILTGQAVYVTAVAQTDVEVLEVLYDRLKEAVTQDQALGDLILRAFILRRNIHADLGAGLRIIGSRYSANTRRLRDFVSRNRIPCRWDDVEEDPEAEVTLRAFDIPPDQTPVVILKGQTVLRNPSTTELADLIGLRAAPKRSAYDLVVVGAGPGGLAAAVYAASEGLSTVVLDALATGGQAATSSQIENYLGFPAGITGGELADRAVVQARKFGAVFTIPGEATSLTQADGYHVVGLAEGDDLIAHAVLVATGVRYRRLDIPGTDRLEGSSVYYAATEFEARLCRQDPVTVVGGGNSAGQAACFLARQSPVVNLVIRHDDLGRDMSRYLADRVKQSPRIKVWRNSEVCELIGDEALHEVLLHDLHTDAKQRVATTALFVLIGSAPHTSWLQGEIPLDEKGFVLTGPAADCHDGMFETRRQGVFAVGDVRSGSVKRVASAVGEGSVAIRQVHEFLEAEGRR</sequence>
<comment type="caution">
    <text evidence="6">The sequence shown here is derived from an EMBL/GenBank/DDBJ whole genome shotgun (WGS) entry which is preliminary data.</text>
</comment>
<evidence type="ECO:0000313" key="6">
    <source>
        <dbReference type="EMBL" id="MBY9073865.1"/>
    </source>
</evidence>
<evidence type="ECO:0000256" key="4">
    <source>
        <dbReference type="SAM" id="MobiDB-lite"/>
    </source>
</evidence>
<organism evidence="6 7">
    <name type="scientific">Nocardioides jiangsuensis</name>
    <dbReference type="NCBI Taxonomy" id="2866161"/>
    <lineage>
        <taxon>Bacteria</taxon>
        <taxon>Bacillati</taxon>
        <taxon>Actinomycetota</taxon>
        <taxon>Actinomycetes</taxon>
        <taxon>Propionibacteriales</taxon>
        <taxon>Nocardioidaceae</taxon>
        <taxon>Nocardioides</taxon>
    </lineage>
</organism>
<proteinExistence type="predicted"/>
<evidence type="ECO:0000259" key="5">
    <source>
        <dbReference type="PROSITE" id="PS50042"/>
    </source>
</evidence>
<name>A0ABS7RFQ4_9ACTN</name>
<dbReference type="RefSeq" id="WP_221023615.1">
    <property type="nucleotide sequence ID" value="NZ_JAIEZQ010000001.1"/>
</dbReference>
<dbReference type="SMART" id="SM00100">
    <property type="entry name" value="cNMP"/>
    <property type="match status" value="1"/>
</dbReference>
<dbReference type="InterPro" id="IPR050097">
    <property type="entry name" value="Ferredoxin-NADP_redctase_2"/>
</dbReference>
<dbReference type="InterPro" id="IPR000595">
    <property type="entry name" value="cNMP-bd_dom"/>
</dbReference>
<dbReference type="SUPFAM" id="SSF51206">
    <property type="entry name" value="cAMP-binding domain-like"/>
    <property type="match status" value="1"/>
</dbReference>
<dbReference type="InterPro" id="IPR036188">
    <property type="entry name" value="FAD/NAD-bd_sf"/>
</dbReference>
<dbReference type="Proteomes" id="UP000754710">
    <property type="component" value="Unassembled WGS sequence"/>
</dbReference>
<dbReference type="CDD" id="cd00038">
    <property type="entry name" value="CAP_ED"/>
    <property type="match status" value="1"/>
</dbReference>
<keyword evidence="1" id="KW-0285">Flavoprotein</keyword>
<dbReference type="Pfam" id="PF07992">
    <property type="entry name" value="Pyr_redox_2"/>
    <property type="match status" value="1"/>
</dbReference>
<dbReference type="PANTHER" id="PTHR48105">
    <property type="entry name" value="THIOREDOXIN REDUCTASE 1-RELATED-RELATED"/>
    <property type="match status" value="1"/>
</dbReference>
<dbReference type="SUPFAM" id="SSF51905">
    <property type="entry name" value="FAD/NAD(P)-binding domain"/>
    <property type="match status" value="1"/>
</dbReference>
<accession>A0ABS7RFQ4</accession>
<dbReference type="PRINTS" id="PR00469">
    <property type="entry name" value="PNDRDTASEII"/>
</dbReference>
<dbReference type="PROSITE" id="PS50042">
    <property type="entry name" value="CNMP_BINDING_3"/>
    <property type="match status" value="1"/>
</dbReference>
<dbReference type="InterPro" id="IPR018490">
    <property type="entry name" value="cNMP-bd_dom_sf"/>
</dbReference>
<keyword evidence="7" id="KW-1185">Reference proteome</keyword>
<reference evidence="6 7" key="1">
    <citation type="submission" date="2021-08" db="EMBL/GenBank/DDBJ databases">
        <title>Nocardioides bacterium WL0053 sp. nov., isolated from the sediment.</title>
        <authorList>
            <person name="Wang L."/>
            <person name="Zhang D."/>
            <person name="Zhang A."/>
        </authorList>
    </citation>
    <scope>NUCLEOTIDE SEQUENCE [LARGE SCALE GENOMIC DNA]</scope>
    <source>
        <strain evidence="6 7">WL0053</strain>
    </source>
</reference>
<feature type="domain" description="Cyclic nucleotide-binding" evidence="5">
    <location>
        <begin position="23"/>
        <end position="144"/>
    </location>
</feature>
<dbReference type="Gene3D" id="2.60.120.10">
    <property type="entry name" value="Jelly Rolls"/>
    <property type="match status" value="1"/>
</dbReference>
<comment type="catalytic activity">
    <reaction evidence="3">
        <text>[thioredoxin]-dithiol + NADP(+) = [thioredoxin]-disulfide + NADPH + H(+)</text>
        <dbReference type="Rhea" id="RHEA:20345"/>
        <dbReference type="Rhea" id="RHEA-COMP:10698"/>
        <dbReference type="Rhea" id="RHEA-COMP:10700"/>
        <dbReference type="ChEBI" id="CHEBI:15378"/>
        <dbReference type="ChEBI" id="CHEBI:29950"/>
        <dbReference type="ChEBI" id="CHEBI:50058"/>
        <dbReference type="ChEBI" id="CHEBI:57783"/>
        <dbReference type="ChEBI" id="CHEBI:58349"/>
        <dbReference type="EC" id="1.8.1.9"/>
    </reaction>
</comment>
<dbReference type="EMBL" id="JAIEZQ010000001">
    <property type="protein sequence ID" value="MBY9073865.1"/>
    <property type="molecule type" value="Genomic_DNA"/>
</dbReference>